<reference evidence="1" key="1">
    <citation type="submission" date="2022-08" db="EMBL/GenBank/DDBJ databases">
        <title>Genome Sequence of Lecanicillium fungicola.</title>
        <authorList>
            <person name="Buettner E."/>
        </authorList>
    </citation>
    <scope>NUCLEOTIDE SEQUENCE</scope>
    <source>
        <strain evidence="1">Babe33</strain>
    </source>
</reference>
<organism evidence="1 2">
    <name type="scientific">Zarea fungicola</name>
    <dbReference type="NCBI Taxonomy" id="93591"/>
    <lineage>
        <taxon>Eukaryota</taxon>
        <taxon>Fungi</taxon>
        <taxon>Dikarya</taxon>
        <taxon>Ascomycota</taxon>
        <taxon>Pezizomycotina</taxon>
        <taxon>Sordariomycetes</taxon>
        <taxon>Hypocreomycetidae</taxon>
        <taxon>Hypocreales</taxon>
        <taxon>Cordycipitaceae</taxon>
        <taxon>Zarea</taxon>
    </lineage>
</organism>
<evidence type="ECO:0000313" key="1">
    <source>
        <dbReference type="EMBL" id="KAJ2973833.1"/>
    </source>
</evidence>
<protein>
    <submittedName>
        <fullName evidence="1">Uncharacterized protein</fullName>
    </submittedName>
</protein>
<keyword evidence="2" id="KW-1185">Reference proteome</keyword>
<sequence>MWQYFAPSLRSITIAGVVVDDGNLNDLRTRCGKLTCFMLEDCGKKITPDALLSFISQYTSLAHIVLNIDDPLISDALIVHLSERPGLRTLGMRKHIPTAVLETAAAGVTAPFAKLESLELTLSCSDVPLLTSWAGNITSLSLFVVGSEGDVLPHISSLRRLRSLKLGFLYPRVLSRAEIMTLRHLVNLVELYIPSRGSSLDIADEEFSHRDFDDLFSRLSHLRRLYFGVFYTMTIDTLDSLSTHCPELEELEIPVDVDKVELEKRPGVMFPNLRLVEFSAIVWFDNKRIGQDEYDKRELVLLLKRHMPKLEELALGTVRLGEEALNSDAYNIDEDGTPVSVGGAQPAS</sequence>
<accession>A0ACC1N5V5</accession>
<evidence type="ECO:0000313" key="2">
    <source>
        <dbReference type="Proteomes" id="UP001143910"/>
    </source>
</evidence>
<dbReference type="EMBL" id="JANJQO010000912">
    <property type="protein sequence ID" value="KAJ2973833.1"/>
    <property type="molecule type" value="Genomic_DNA"/>
</dbReference>
<proteinExistence type="predicted"/>
<gene>
    <name evidence="1" type="ORF">NQ176_g6384</name>
</gene>
<name>A0ACC1N5V5_9HYPO</name>
<comment type="caution">
    <text evidence="1">The sequence shown here is derived from an EMBL/GenBank/DDBJ whole genome shotgun (WGS) entry which is preliminary data.</text>
</comment>
<dbReference type="Proteomes" id="UP001143910">
    <property type="component" value="Unassembled WGS sequence"/>
</dbReference>